<keyword evidence="2" id="KW-1185">Reference proteome</keyword>
<comment type="caution">
    <text evidence="1">The sequence shown here is derived from an EMBL/GenBank/DDBJ whole genome shotgun (WGS) entry which is preliminary data.</text>
</comment>
<sequence>MALYARMSGVMIIENARSISGKVTVMDITAATTNGTEIFGSVRHFANGEGKTAVQIENGLYVCELRYLKFVMKEEVYNVYSEDDNKYAFVGDLKSWTPVEILSAPPAASVTILGWATKADKAKGTFLMEAEQYSLAHAEAKSAHANALANGALANSTTTSWRQTSKTNVNQVAVLRCLRR</sequence>
<dbReference type="Proteomes" id="UP001362999">
    <property type="component" value="Unassembled WGS sequence"/>
</dbReference>
<accession>A0AAW0E2T2</accession>
<reference evidence="1 2" key="1">
    <citation type="journal article" date="2024" name="J Genomics">
        <title>Draft genome sequencing and assembly of Favolaschia claudopus CIRM-BRFM 2984 isolated from oak limbs.</title>
        <authorList>
            <person name="Navarro D."/>
            <person name="Drula E."/>
            <person name="Chaduli D."/>
            <person name="Cazenave R."/>
            <person name="Ahrendt S."/>
            <person name="Wang J."/>
            <person name="Lipzen A."/>
            <person name="Daum C."/>
            <person name="Barry K."/>
            <person name="Grigoriev I.V."/>
            <person name="Favel A."/>
            <person name="Rosso M.N."/>
            <person name="Martin F."/>
        </authorList>
    </citation>
    <scope>NUCLEOTIDE SEQUENCE [LARGE SCALE GENOMIC DNA]</scope>
    <source>
        <strain evidence="1 2">CIRM-BRFM 2984</strain>
    </source>
</reference>
<dbReference type="EMBL" id="JAWWNJ010000003">
    <property type="protein sequence ID" value="KAK7059579.1"/>
    <property type="molecule type" value="Genomic_DNA"/>
</dbReference>
<proteinExistence type="predicted"/>
<gene>
    <name evidence="1" type="ORF">R3P38DRAFT_2758997</name>
</gene>
<dbReference type="AlphaFoldDB" id="A0AAW0E2T2"/>
<name>A0AAW0E2T2_9AGAR</name>
<evidence type="ECO:0000313" key="1">
    <source>
        <dbReference type="EMBL" id="KAK7059579.1"/>
    </source>
</evidence>
<protein>
    <submittedName>
        <fullName evidence="1">Uncharacterized protein</fullName>
    </submittedName>
</protein>
<organism evidence="1 2">
    <name type="scientific">Favolaschia claudopus</name>
    <dbReference type="NCBI Taxonomy" id="2862362"/>
    <lineage>
        <taxon>Eukaryota</taxon>
        <taxon>Fungi</taxon>
        <taxon>Dikarya</taxon>
        <taxon>Basidiomycota</taxon>
        <taxon>Agaricomycotina</taxon>
        <taxon>Agaricomycetes</taxon>
        <taxon>Agaricomycetidae</taxon>
        <taxon>Agaricales</taxon>
        <taxon>Marasmiineae</taxon>
        <taxon>Mycenaceae</taxon>
        <taxon>Favolaschia</taxon>
    </lineage>
</organism>
<evidence type="ECO:0000313" key="2">
    <source>
        <dbReference type="Proteomes" id="UP001362999"/>
    </source>
</evidence>